<feature type="transmembrane region" description="Helical" evidence="3">
    <location>
        <begin position="106"/>
        <end position="124"/>
    </location>
</feature>
<dbReference type="SMART" id="SM00267">
    <property type="entry name" value="GGDEF"/>
    <property type="match status" value="1"/>
</dbReference>
<evidence type="ECO:0000256" key="1">
    <source>
        <dbReference type="ARBA" id="ARBA00012528"/>
    </source>
</evidence>
<proteinExistence type="predicted"/>
<feature type="transmembrane region" description="Helical" evidence="3">
    <location>
        <begin position="186"/>
        <end position="203"/>
    </location>
</feature>
<feature type="transmembrane region" description="Helical" evidence="3">
    <location>
        <begin position="76"/>
        <end position="97"/>
    </location>
</feature>
<gene>
    <name evidence="5" type="ORF">DSLASN_29820</name>
</gene>
<evidence type="ECO:0000313" key="5">
    <source>
        <dbReference type="EMBL" id="BCS97350.1"/>
    </source>
</evidence>
<reference evidence="5 6" key="1">
    <citation type="submission" date="2021-02" db="EMBL/GenBank/DDBJ databases">
        <title>Complete genome of Desulfoluna sp. strain ASN36.</title>
        <authorList>
            <person name="Takahashi A."/>
            <person name="Kojima H."/>
            <person name="Fukui M."/>
        </authorList>
    </citation>
    <scope>NUCLEOTIDE SEQUENCE [LARGE SCALE GENOMIC DNA]</scope>
    <source>
        <strain evidence="5 6">ASN36</strain>
    </source>
</reference>
<dbReference type="EC" id="2.7.7.65" evidence="1"/>
<keyword evidence="6" id="KW-1185">Reference proteome</keyword>
<dbReference type="PROSITE" id="PS50887">
    <property type="entry name" value="GGDEF"/>
    <property type="match status" value="1"/>
</dbReference>
<feature type="transmembrane region" description="Helical" evidence="3">
    <location>
        <begin position="130"/>
        <end position="149"/>
    </location>
</feature>
<dbReference type="PANTHER" id="PTHR45138">
    <property type="entry name" value="REGULATORY COMPONENTS OF SENSORY TRANSDUCTION SYSTEM"/>
    <property type="match status" value="1"/>
</dbReference>
<evidence type="ECO:0000259" key="4">
    <source>
        <dbReference type="PROSITE" id="PS50887"/>
    </source>
</evidence>
<feature type="transmembrane region" description="Helical" evidence="3">
    <location>
        <begin position="47"/>
        <end position="64"/>
    </location>
</feature>
<organism evidence="5 6">
    <name type="scientific">Desulfoluna limicola</name>
    <dbReference type="NCBI Taxonomy" id="2810562"/>
    <lineage>
        <taxon>Bacteria</taxon>
        <taxon>Pseudomonadati</taxon>
        <taxon>Thermodesulfobacteriota</taxon>
        <taxon>Desulfobacteria</taxon>
        <taxon>Desulfobacterales</taxon>
        <taxon>Desulfolunaceae</taxon>
        <taxon>Desulfoluna</taxon>
    </lineage>
</organism>
<dbReference type="InterPro" id="IPR050469">
    <property type="entry name" value="Diguanylate_Cyclase"/>
</dbReference>
<dbReference type="EMBL" id="AP024488">
    <property type="protein sequence ID" value="BCS97350.1"/>
    <property type="molecule type" value="Genomic_DNA"/>
</dbReference>
<keyword evidence="3" id="KW-0812">Transmembrane</keyword>
<evidence type="ECO:0000256" key="2">
    <source>
        <dbReference type="ARBA" id="ARBA00034247"/>
    </source>
</evidence>
<name>A0ABM7PJB1_9BACT</name>
<keyword evidence="3" id="KW-0472">Membrane</keyword>
<accession>A0ABM7PJB1</accession>
<dbReference type="PANTHER" id="PTHR45138:SF9">
    <property type="entry name" value="DIGUANYLATE CYCLASE DGCM-RELATED"/>
    <property type="match status" value="1"/>
</dbReference>
<evidence type="ECO:0000313" key="6">
    <source>
        <dbReference type="Proteomes" id="UP001320148"/>
    </source>
</evidence>
<comment type="catalytic activity">
    <reaction evidence="2">
        <text>2 GTP = 3',3'-c-di-GMP + 2 diphosphate</text>
        <dbReference type="Rhea" id="RHEA:24898"/>
        <dbReference type="ChEBI" id="CHEBI:33019"/>
        <dbReference type="ChEBI" id="CHEBI:37565"/>
        <dbReference type="ChEBI" id="CHEBI:58805"/>
        <dbReference type="EC" id="2.7.7.65"/>
    </reaction>
</comment>
<dbReference type="CDD" id="cd01949">
    <property type="entry name" value="GGDEF"/>
    <property type="match status" value="1"/>
</dbReference>
<keyword evidence="3" id="KW-1133">Transmembrane helix</keyword>
<dbReference type="Pfam" id="PF00990">
    <property type="entry name" value="GGDEF"/>
    <property type="match status" value="1"/>
</dbReference>
<dbReference type="InterPro" id="IPR000160">
    <property type="entry name" value="GGDEF_dom"/>
</dbReference>
<sequence length="414" mass="46953">METYQNLLPHEDDIRHSLTRRFGFLSFPEPLESHFLEHENQKRKRRYLLAGLIAIFFYNLFFIGDRIMVPDIYTTAWRMRLFVVTPVIMLVMGLVTLRRFQKYTELYAMVLMLLTSFSIIYLLMKSHHPNVAHYYTGIIIIAIFGNIVAGIRFKTGLFTSSAILFIYVATLEQMPAMGQEAGTNSALVLFASLAISLFGSYQLESEARRDFLHSMLQLINTQKLAESNRKLAHISISDGLTGLFNRRHFDSVYDAQWRSASRNSSPVSLLFIDIDHFKYFNDHYGHQAGDRCLQNVAGIIQSSVNRAHDLAARYGGEEFVVLLPHTSLDNALLIARRITVGIEQLAIEHAASPTSRNLTLSIGVSCMVPKGSRRPEQLLKCADTALYRAKAAGRNQVIYFSDEEDGTISIDGKR</sequence>
<dbReference type="RefSeq" id="WP_236888780.1">
    <property type="nucleotide sequence ID" value="NZ_AP024488.1"/>
</dbReference>
<dbReference type="SUPFAM" id="SSF55073">
    <property type="entry name" value="Nucleotide cyclase"/>
    <property type="match status" value="1"/>
</dbReference>
<protein>
    <recommendedName>
        <fullName evidence="1">diguanylate cyclase</fullName>
        <ecNumber evidence="1">2.7.7.65</ecNumber>
    </recommendedName>
</protein>
<dbReference type="Proteomes" id="UP001320148">
    <property type="component" value="Chromosome"/>
</dbReference>
<dbReference type="InterPro" id="IPR043128">
    <property type="entry name" value="Rev_trsase/Diguanyl_cyclase"/>
</dbReference>
<feature type="domain" description="GGDEF" evidence="4">
    <location>
        <begin position="265"/>
        <end position="402"/>
    </location>
</feature>
<evidence type="ECO:0000256" key="3">
    <source>
        <dbReference type="SAM" id="Phobius"/>
    </source>
</evidence>
<feature type="transmembrane region" description="Helical" evidence="3">
    <location>
        <begin position="156"/>
        <end position="174"/>
    </location>
</feature>
<dbReference type="Gene3D" id="3.30.70.270">
    <property type="match status" value="1"/>
</dbReference>
<dbReference type="NCBIfam" id="TIGR00254">
    <property type="entry name" value="GGDEF"/>
    <property type="match status" value="1"/>
</dbReference>
<dbReference type="InterPro" id="IPR029787">
    <property type="entry name" value="Nucleotide_cyclase"/>
</dbReference>